<dbReference type="Gene3D" id="3.40.50.1110">
    <property type="entry name" value="SGNH hydrolase"/>
    <property type="match status" value="1"/>
</dbReference>
<dbReference type="SUPFAM" id="SSF50370">
    <property type="entry name" value="Ricin B-like lectins"/>
    <property type="match status" value="1"/>
</dbReference>
<evidence type="ECO:0000256" key="1">
    <source>
        <dbReference type="SAM" id="MobiDB-lite"/>
    </source>
</evidence>
<keyword evidence="5" id="KW-1185">Reference proteome</keyword>
<dbReference type="PROSITE" id="PS50231">
    <property type="entry name" value="RICIN_B_LECTIN"/>
    <property type="match status" value="1"/>
</dbReference>
<dbReference type="InterPro" id="IPR000772">
    <property type="entry name" value="Ricin_B_lectin"/>
</dbReference>
<sequence length="523" mass="57243">MKRLRQSLAVLAGAAVLSTLAVQGNAYGESASGVRPEPVPLSAELEAVRAEQAVELYGSPEIRPREERSTSQVAMGDSEMSGEGVGNYEPDTDRDGNWCHRSYDQALYRTGIETDEVFNIACSGAASPHLVQGSGQSQWDEMNQGDNLAVKARNTNVKLIYVAVGANDTNGVEFGPVMTDCVTKRVLFQGECWPTYTDDWSARVEVTRDGVANAVASIKNTMTEAGYLQEDFELVFMSYPTPMSPDVEDNPDFPGWYGGGCLGYLEDMAFGRNKAVPLFERGVREAVLDQGARYLDLSRLFDGHSVCEEDTWARGLYIDLGAGLNEHALRQSFHPNYRGHGAFAECVTQFYDRPDLDTGTCVDVNYSGEPQLYEGLFSFQDVQSGGYCMDAEGYNARYDTSLVAWDCHGGRNQGFRYDEGTQTIQIELSQARCVDIKGGDIAVGTELVLWKCTGTGNQRFIPDGGELKSAVDPALCVAFPEIEGDGLVMRHCGAEGTSVTWEDRAYSDPVGYGHDDWIGSMTY</sequence>
<dbReference type="SMART" id="SM00458">
    <property type="entry name" value="RICIN"/>
    <property type="match status" value="1"/>
</dbReference>
<dbReference type="PANTHER" id="PTHR37981">
    <property type="entry name" value="LIPASE 2"/>
    <property type="match status" value="1"/>
</dbReference>
<gene>
    <name evidence="4" type="ORF">ACFPET_23380</name>
</gene>
<keyword evidence="2" id="KW-0732">Signal</keyword>
<dbReference type="InterPro" id="IPR035992">
    <property type="entry name" value="Ricin_B-like_lectins"/>
</dbReference>
<dbReference type="Proteomes" id="UP001595823">
    <property type="component" value="Unassembled WGS sequence"/>
</dbReference>
<accession>A0ABV8U627</accession>
<evidence type="ECO:0000256" key="2">
    <source>
        <dbReference type="SAM" id="SignalP"/>
    </source>
</evidence>
<feature type="signal peptide" evidence="2">
    <location>
        <begin position="1"/>
        <end position="21"/>
    </location>
</feature>
<protein>
    <submittedName>
        <fullName evidence="4">Ricin-type beta-trefoil lectin domain protein</fullName>
    </submittedName>
</protein>
<dbReference type="RefSeq" id="WP_380625891.1">
    <property type="nucleotide sequence ID" value="NZ_JBHSDK010000062.1"/>
</dbReference>
<dbReference type="InterPro" id="IPR037460">
    <property type="entry name" value="SEST-like"/>
</dbReference>
<dbReference type="InterPro" id="IPR036514">
    <property type="entry name" value="SGNH_hydro_sf"/>
</dbReference>
<dbReference type="Gene3D" id="2.80.10.50">
    <property type="match status" value="2"/>
</dbReference>
<evidence type="ECO:0000313" key="4">
    <source>
        <dbReference type="EMBL" id="MFC4338138.1"/>
    </source>
</evidence>
<dbReference type="EMBL" id="JBHSDK010000062">
    <property type="protein sequence ID" value="MFC4338138.1"/>
    <property type="molecule type" value="Genomic_DNA"/>
</dbReference>
<feature type="region of interest" description="Disordered" evidence="1">
    <location>
        <begin position="63"/>
        <end position="93"/>
    </location>
</feature>
<evidence type="ECO:0000259" key="3">
    <source>
        <dbReference type="SMART" id="SM00458"/>
    </source>
</evidence>
<dbReference type="PANTHER" id="PTHR37981:SF1">
    <property type="entry name" value="SGNH HYDROLASE-TYPE ESTERASE DOMAIN-CONTAINING PROTEIN"/>
    <property type="match status" value="1"/>
</dbReference>
<feature type="chain" id="PRO_5045377373" evidence="2">
    <location>
        <begin position="22"/>
        <end position="523"/>
    </location>
</feature>
<name>A0ABV8U627_9ACTN</name>
<dbReference type="SUPFAM" id="SSF52266">
    <property type="entry name" value="SGNH hydrolase"/>
    <property type="match status" value="1"/>
</dbReference>
<reference evidence="5" key="1">
    <citation type="journal article" date="2019" name="Int. J. Syst. Evol. Microbiol.">
        <title>The Global Catalogue of Microorganisms (GCM) 10K type strain sequencing project: providing services to taxonomists for standard genome sequencing and annotation.</title>
        <authorList>
            <consortium name="The Broad Institute Genomics Platform"/>
            <consortium name="The Broad Institute Genome Sequencing Center for Infectious Disease"/>
            <person name="Wu L."/>
            <person name="Ma J."/>
        </authorList>
    </citation>
    <scope>NUCLEOTIDE SEQUENCE [LARGE SCALE GENOMIC DNA]</scope>
    <source>
        <strain evidence="5">IBRC-M 10908</strain>
    </source>
</reference>
<proteinExistence type="predicted"/>
<evidence type="ECO:0000313" key="5">
    <source>
        <dbReference type="Proteomes" id="UP001595823"/>
    </source>
</evidence>
<comment type="caution">
    <text evidence="4">The sequence shown here is derived from an EMBL/GenBank/DDBJ whole genome shotgun (WGS) entry which is preliminary data.</text>
</comment>
<dbReference type="Pfam" id="PF00652">
    <property type="entry name" value="Ricin_B_lectin"/>
    <property type="match status" value="1"/>
</dbReference>
<feature type="domain" description="Ricin B lectin" evidence="3">
    <location>
        <begin position="378"/>
        <end position="502"/>
    </location>
</feature>
<organism evidence="4 5">
    <name type="scientific">Salininema proteolyticum</name>
    <dbReference type="NCBI Taxonomy" id="1607685"/>
    <lineage>
        <taxon>Bacteria</taxon>
        <taxon>Bacillati</taxon>
        <taxon>Actinomycetota</taxon>
        <taxon>Actinomycetes</taxon>
        <taxon>Glycomycetales</taxon>
        <taxon>Glycomycetaceae</taxon>
        <taxon>Salininema</taxon>
    </lineage>
</organism>